<proteinExistence type="inferred from homology"/>
<name>A0A2N3N433_9PEZI</name>
<gene>
    <name evidence="4" type="ORF">jhhlp_005762</name>
</gene>
<dbReference type="InterPro" id="IPR008183">
    <property type="entry name" value="Aldose_1/G6P_1-epimerase"/>
</dbReference>
<keyword evidence="5" id="KW-1185">Reference proteome</keyword>
<accession>A0A2N3N433</accession>
<keyword evidence="2" id="KW-0413">Isomerase</keyword>
<evidence type="ECO:0000256" key="3">
    <source>
        <dbReference type="ARBA" id="ARBA00023277"/>
    </source>
</evidence>
<organism evidence="4 5">
    <name type="scientific">Lomentospora prolificans</name>
    <dbReference type="NCBI Taxonomy" id="41688"/>
    <lineage>
        <taxon>Eukaryota</taxon>
        <taxon>Fungi</taxon>
        <taxon>Dikarya</taxon>
        <taxon>Ascomycota</taxon>
        <taxon>Pezizomycotina</taxon>
        <taxon>Sordariomycetes</taxon>
        <taxon>Hypocreomycetidae</taxon>
        <taxon>Microascales</taxon>
        <taxon>Microascaceae</taxon>
        <taxon>Lomentospora</taxon>
    </lineage>
</organism>
<dbReference type="InterPro" id="IPR047215">
    <property type="entry name" value="Galactose_mutarotase-like"/>
</dbReference>
<dbReference type="FunCoup" id="A0A2N3N433">
    <property type="interactions" value="716"/>
</dbReference>
<dbReference type="InParanoid" id="A0A2N3N433"/>
<comment type="similarity">
    <text evidence="1">Belongs to the aldose epimerase family.</text>
</comment>
<sequence>MADAPISLLPLGAILQSLKIGDLNIVQGFPTQADYEAHNGPYFGETIGRVANRIRGAKLDSLNGGQSYALAANNGPNNLHGGVVGWGKRVWDGPKPVGVRKIAGLKDGEAEGEAVQFTLVSEDGDEGFPGTVEATTVYTAATQKVDGKEVTVVEIDYSAVLTGGAEETVINMTNHSCNVREGMVRGLLTQPETKTSYFNLSGDPTIEGTVVTLASNTYLPVDEGGIPTAGPSPFPTVTANQPFTLGPVDPDIDDCFIANADPASVPLDTRASSPLTLHVSAHHPKTGVHLEVLSTEPAFQFYTGKYIDVPAVEGAPARGKRSGFCVEPSRWVNAANEPEWKGMVLLKKGQTYGCRIVYRAWKE</sequence>
<evidence type="ECO:0008006" key="6">
    <source>
        <dbReference type="Google" id="ProtNLM"/>
    </source>
</evidence>
<evidence type="ECO:0000313" key="4">
    <source>
        <dbReference type="EMBL" id="PKS07162.1"/>
    </source>
</evidence>
<dbReference type="Pfam" id="PF01263">
    <property type="entry name" value="Aldose_epim"/>
    <property type="match status" value="2"/>
</dbReference>
<dbReference type="InterPro" id="IPR011013">
    <property type="entry name" value="Gal_mutarotase_sf_dom"/>
</dbReference>
<dbReference type="STRING" id="41688.A0A2N3N433"/>
<dbReference type="GO" id="GO:0004034">
    <property type="term" value="F:aldose 1-epimerase activity"/>
    <property type="evidence" value="ECO:0007669"/>
    <property type="project" value="TreeGrafter"/>
</dbReference>
<dbReference type="Proteomes" id="UP000233524">
    <property type="component" value="Unassembled WGS sequence"/>
</dbReference>
<keyword evidence="3" id="KW-0119">Carbohydrate metabolism</keyword>
<dbReference type="GO" id="GO:0006006">
    <property type="term" value="P:glucose metabolic process"/>
    <property type="evidence" value="ECO:0007669"/>
    <property type="project" value="TreeGrafter"/>
</dbReference>
<comment type="caution">
    <text evidence="4">The sequence shown here is derived from an EMBL/GenBank/DDBJ whole genome shotgun (WGS) entry which is preliminary data.</text>
</comment>
<dbReference type="PANTHER" id="PTHR10091:SF0">
    <property type="entry name" value="GALACTOSE MUTAROTASE"/>
    <property type="match status" value="1"/>
</dbReference>
<evidence type="ECO:0000256" key="2">
    <source>
        <dbReference type="ARBA" id="ARBA00023235"/>
    </source>
</evidence>
<dbReference type="Gene3D" id="2.70.98.10">
    <property type="match status" value="1"/>
</dbReference>
<dbReference type="InterPro" id="IPR014718">
    <property type="entry name" value="GH-type_carb-bd"/>
</dbReference>
<reference evidence="4 5" key="1">
    <citation type="journal article" date="2017" name="G3 (Bethesda)">
        <title>First Draft Genome Sequence of the Pathogenic Fungus Lomentospora prolificans (Formerly Scedosporium prolificans).</title>
        <authorList>
            <person name="Luo R."/>
            <person name="Zimin A."/>
            <person name="Workman R."/>
            <person name="Fan Y."/>
            <person name="Pertea G."/>
            <person name="Grossman N."/>
            <person name="Wear M.P."/>
            <person name="Jia B."/>
            <person name="Miller H."/>
            <person name="Casadevall A."/>
            <person name="Timp W."/>
            <person name="Zhang S.X."/>
            <person name="Salzberg S.L."/>
        </authorList>
    </citation>
    <scope>NUCLEOTIDE SEQUENCE [LARGE SCALE GENOMIC DNA]</scope>
    <source>
        <strain evidence="4 5">JHH-5317</strain>
    </source>
</reference>
<dbReference type="EMBL" id="NLAX01000701">
    <property type="protein sequence ID" value="PKS07162.1"/>
    <property type="molecule type" value="Genomic_DNA"/>
</dbReference>
<protein>
    <recommendedName>
        <fullName evidence="6">Aldose 1-epimerase</fullName>
    </recommendedName>
</protein>
<dbReference type="AlphaFoldDB" id="A0A2N3N433"/>
<dbReference type="CDD" id="cd09019">
    <property type="entry name" value="galactose_mutarotase_like"/>
    <property type="match status" value="1"/>
</dbReference>
<dbReference type="GO" id="GO:0030246">
    <property type="term" value="F:carbohydrate binding"/>
    <property type="evidence" value="ECO:0007669"/>
    <property type="project" value="InterPro"/>
</dbReference>
<dbReference type="VEuPathDB" id="FungiDB:jhhlp_005762"/>
<dbReference type="PANTHER" id="PTHR10091">
    <property type="entry name" value="ALDOSE-1-EPIMERASE"/>
    <property type="match status" value="1"/>
</dbReference>
<dbReference type="OrthoDB" id="274691at2759"/>
<evidence type="ECO:0000256" key="1">
    <source>
        <dbReference type="ARBA" id="ARBA00006206"/>
    </source>
</evidence>
<dbReference type="GO" id="GO:0033499">
    <property type="term" value="P:galactose catabolic process via UDP-galactose, Leloir pathway"/>
    <property type="evidence" value="ECO:0007669"/>
    <property type="project" value="TreeGrafter"/>
</dbReference>
<dbReference type="SUPFAM" id="SSF74650">
    <property type="entry name" value="Galactose mutarotase-like"/>
    <property type="match status" value="1"/>
</dbReference>
<evidence type="ECO:0000313" key="5">
    <source>
        <dbReference type="Proteomes" id="UP000233524"/>
    </source>
</evidence>